<protein>
    <recommendedName>
        <fullName evidence="1">SnoaL-like domain-containing protein</fullName>
    </recommendedName>
</protein>
<reference evidence="2" key="1">
    <citation type="journal article" date="2014" name="Int. J. Syst. Evol. Microbiol.">
        <title>Complete genome sequence of Corynebacterium casei LMG S-19264T (=DSM 44701T), isolated from a smear-ripened cheese.</title>
        <authorList>
            <consortium name="US DOE Joint Genome Institute (JGI-PGF)"/>
            <person name="Walter F."/>
            <person name="Albersmeier A."/>
            <person name="Kalinowski J."/>
            <person name="Ruckert C."/>
        </authorList>
    </citation>
    <scope>NUCLEOTIDE SEQUENCE</scope>
    <source>
        <strain evidence="2">CGMCC 1.3617</strain>
    </source>
</reference>
<evidence type="ECO:0000313" key="2">
    <source>
        <dbReference type="EMBL" id="GGJ17120.1"/>
    </source>
</evidence>
<gene>
    <name evidence="2" type="ORF">GCM10011320_25610</name>
</gene>
<accession>A0A917NPX6</accession>
<dbReference type="EMBL" id="BMKW01000006">
    <property type="protein sequence ID" value="GGJ17120.1"/>
    <property type="molecule type" value="Genomic_DNA"/>
</dbReference>
<feature type="domain" description="SnoaL-like" evidence="1">
    <location>
        <begin position="19"/>
        <end position="116"/>
    </location>
</feature>
<name>A0A917NPX6_9PROT</name>
<dbReference type="Pfam" id="PF12680">
    <property type="entry name" value="SnoaL_2"/>
    <property type="match status" value="1"/>
</dbReference>
<dbReference type="Proteomes" id="UP000661507">
    <property type="component" value="Unassembled WGS sequence"/>
</dbReference>
<proteinExistence type="predicted"/>
<dbReference type="Gene3D" id="3.10.450.50">
    <property type="match status" value="1"/>
</dbReference>
<organism evidence="2 3">
    <name type="scientific">Neoroseomonas lacus</name>
    <dbReference type="NCBI Taxonomy" id="287609"/>
    <lineage>
        <taxon>Bacteria</taxon>
        <taxon>Pseudomonadati</taxon>
        <taxon>Pseudomonadota</taxon>
        <taxon>Alphaproteobacteria</taxon>
        <taxon>Acetobacterales</taxon>
        <taxon>Acetobacteraceae</taxon>
        <taxon>Neoroseomonas</taxon>
    </lineage>
</organism>
<dbReference type="InterPro" id="IPR032710">
    <property type="entry name" value="NTF2-like_dom_sf"/>
</dbReference>
<sequence>MSETKTPHVIELMAEVGKAFIAHDAAGIAAHFAEDGVFINAVGDLAGDTYTGPEQVRGYFEKIFAESPDVAWKARAAPLVISDTQAVTQWHRTATGPDGVRKQWFGVDIYEFRGRQVIKKDTYIKAIITG</sequence>
<dbReference type="InterPro" id="IPR037401">
    <property type="entry name" value="SnoaL-like"/>
</dbReference>
<comment type="caution">
    <text evidence="2">The sequence shown here is derived from an EMBL/GenBank/DDBJ whole genome shotgun (WGS) entry which is preliminary data.</text>
</comment>
<reference evidence="2" key="2">
    <citation type="submission" date="2020-09" db="EMBL/GenBank/DDBJ databases">
        <authorList>
            <person name="Sun Q."/>
            <person name="Zhou Y."/>
        </authorList>
    </citation>
    <scope>NUCLEOTIDE SEQUENCE</scope>
    <source>
        <strain evidence="2">CGMCC 1.3617</strain>
    </source>
</reference>
<dbReference type="AlphaFoldDB" id="A0A917NPX6"/>
<dbReference type="RefSeq" id="WP_188967452.1">
    <property type="nucleotide sequence ID" value="NZ_BMKW01000006.1"/>
</dbReference>
<evidence type="ECO:0000313" key="3">
    <source>
        <dbReference type="Proteomes" id="UP000661507"/>
    </source>
</evidence>
<evidence type="ECO:0000259" key="1">
    <source>
        <dbReference type="Pfam" id="PF12680"/>
    </source>
</evidence>
<keyword evidence="3" id="KW-1185">Reference proteome</keyword>
<dbReference type="SUPFAM" id="SSF54427">
    <property type="entry name" value="NTF2-like"/>
    <property type="match status" value="1"/>
</dbReference>